<dbReference type="EMBL" id="UOFG01000117">
    <property type="protein sequence ID" value="VAW60268.1"/>
    <property type="molecule type" value="Genomic_DNA"/>
</dbReference>
<evidence type="ECO:0000313" key="1">
    <source>
        <dbReference type="EMBL" id="VAW60268.1"/>
    </source>
</evidence>
<sequence length="277" mass="30676">MNYRFFLKSVLVTGLVFANFQLSAEEKPIKFGSVAMDVPSVMHRRLTPLTKYLSDKLGQPVSLKLAKGMPEAIKDLSTGKVDLAYLTPVAYIHSNAQGNTQLIAKMKTKGKASFKLMIVVKENSPIKTIEDIVGRTFAFGDKAALLQRAVVVGAGLPLKKLGSYGFLKHYDNIVRAVLLGEFDAGILKDTKAYKWQKKGIRIIYSSPDLPPYNIAASSNVSAEMQAILKKAFLDLNIESPEHKRVIHALDKKYDGFADATDADYDIVRKLVKPFSHQ</sequence>
<dbReference type="SUPFAM" id="SSF53850">
    <property type="entry name" value="Periplasmic binding protein-like II"/>
    <property type="match status" value="1"/>
</dbReference>
<organism evidence="1">
    <name type="scientific">hydrothermal vent metagenome</name>
    <dbReference type="NCBI Taxonomy" id="652676"/>
    <lineage>
        <taxon>unclassified sequences</taxon>
        <taxon>metagenomes</taxon>
        <taxon>ecological metagenomes</taxon>
    </lineage>
</organism>
<dbReference type="Pfam" id="PF12974">
    <property type="entry name" value="Phosphonate-bd"/>
    <property type="match status" value="1"/>
</dbReference>
<dbReference type="AlphaFoldDB" id="A0A3B0WW55"/>
<accession>A0A3B0WW55</accession>
<gene>
    <name evidence="1" type="ORF">MNBD_GAMMA11-2371</name>
</gene>
<dbReference type="PANTHER" id="PTHR35841:SF1">
    <property type="entry name" value="PHOSPHONATES-BINDING PERIPLASMIC PROTEIN"/>
    <property type="match status" value="1"/>
</dbReference>
<dbReference type="PANTHER" id="PTHR35841">
    <property type="entry name" value="PHOSPHONATES-BINDING PERIPLASMIC PROTEIN"/>
    <property type="match status" value="1"/>
</dbReference>
<proteinExistence type="predicted"/>
<dbReference type="Gene3D" id="3.40.190.10">
    <property type="entry name" value="Periplasmic binding protein-like II"/>
    <property type="match status" value="2"/>
</dbReference>
<name>A0A3B0WW55_9ZZZZ</name>
<reference evidence="1" key="1">
    <citation type="submission" date="2018-06" db="EMBL/GenBank/DDBJ databases">
        <authorList>
            <person name="Zhirakovskaya E."/>
        </authorList>
    </citation>
    <scope>NUCLEOTIDE SEQUENCE</scope>
</reference>
<protein>
    <submittedName>
        <fullName evidence="1">ABC transporter, substrate-binding protein (Cluster 12, methionine/phosphonates)</fullName>
    </submittedName>
</protein>